<dbReference type="EMBL" id="CP061724">
    <property type="protein sequence ID" value="QOD01211.1"/>
    <property type="molecule type" value="Genomic_DNA"/>
</dbReference>
<evidence type="ECO:0000313" key="9">
    <source>
        <dbReference type="Proteomes" id="UP000516786"/>
    </source>
</evidence>
<evidence type="ECO:0000256" key="1">
    <source>
        <dbReference type="ARBA" id="ARBA00022598"/>
    </source>
</evidence>
<dbReference type="InterPro" id="IPR052032">
    <property type="entry name" value="ATP-dep_AA_Ligase"/>
</dbReference>
<dbReference type="AlphaFoldDB" id="A0A1X0ZVZ6"/>
<dbReference type="InterPro" id="IPR011761">
    <property type="entry name" value="ATP-grasp"/>
</dbReference>
<sequence>MIWFLQGQASQRDIILGALEALPAGVRVFASHGGDRPEITGLAHGSFKEPEDREERIDWVLRTAIENSIKVVLAGRVGGAYESRRADFERAGITLVTGGMSKRTFELVDDKANFTAEAERAGLACIPAITIENPDQLRAAYETLSPTSEVCIKPVVGIYGQGFWRFKAGVDPFRCFANPDAREVDFETYHRIYSAGPAREPMLVMPYLPGPECSVDMVCEGGKVVAYVGRRKAGAHQTFERDTPATDLAVAAAQHFGCDGIINVQTRDGADGMPRLLEINPRYSGGVGYTREAGVNLAGIFAARRLGLPEPQISWKEGVRIRAITIAVTAPAG</sequence>
<proteinExistence type="predicted"/>
<dbReference type="Proteomes" id="UP000516786">
    <property type="component" value="Plasmid pZXPA-20-602k"/>
</dbReference>
<evidence type="ECO:0000256" key="2">
    <source>
        <dbReference type="ARBA" id="ARBA00022741"/>
    </source>
</evidence>
<geneLocation type="plasmid" evidence="7 9">
    <name>pZXPA-20-602k</name>
</geneLocation>
<protein>
    <submittedName>
        <fullName evidence="7">ATP-grasp domain-containing protein</fullName>
    </submittedName>
    <submittedName>
        <fullName evidence="6">Carboxylate--amine ligase</fullName>
    </submittedName>
</protein>
<keyword evidence="2 4" id="KW-0547">Nucleotide-binding</keyword>
<dbReference type="GO" id="GO:0005524">
    <property type="term" value="F:ATP binding"/>
    <property type="evidence" value="ECO:0007669"/>
    <property type="project" value="UniProtKB-UniRule"/>
</dbReference>
<evidence type="ECO:0000256" key="4">
    <source>
        <dbReference type="PROSITE-ProRule" id="PRU00409"/>
    </source>
</evidence>
<dbReference type="PANTHER" id="PTHR43585:SF2">
    <property type="entry name" value="ATP-GRASP ENZYME FSQD"/>
    <property type="match status" value="1"/>
</dbReference>
<feature type="domain" description="ATP-grasp" evidence="5">
    <location>
        <begin position="247"/>
        <end position="306"/>
    </location>
</feature>
<dbReference type="Gene3D" id="3.30.470.20">
    <property type="entry name" value="ATP-grasp fold, B domain"/>
    <property type="match status" value="1"/>
</dbReference>
<gene>
    <name evidence="6" type="ORF">B7H17_19845</name>
    <name evidence="7" type="ORF">ID616_31955</name>
</gene>
<name>A0A1X0ZVZ6_PSEPU</name>
<evidence type="ECO:0000256" key="3">
    <source>
        <dbReference type="ARBA" id="ARBA00022840"/>
    </source>
</evidence>
<dbReference type="RefSeq" id="WP_084851976.1">
    <property type="nucleotide sequence ID" value="NZ_CP061724.1"/>
</dbReference>
<keyword evidence="7" id="KW-0614">Plasmid</keyword>
<reference evidence="7 9" key="2">
    <citation type="submission" date="2020-09" db="EMBL/GenBank/DDBJ databases">
        <title>Co-existence of a novel multidrug-resistance efflux pump with carbapenem resistance gene blaVIM-2 in one megaplasmid in Pseudomonas putida.</title>
        <authorList>
            <person name="Peng K."/>
            <person name="Li R."/>
        </authorList>
    </citation>
    <scope>NUCLEOTIDE SEQUENCE [LARGE SCALE GENOMIC DNA]</scope>
    <source>
        <strain evidence="7 9">ZXPA-20</strain>
        <plasmid evidence="7 9">pZXPA-20-602k</plasmid>
    </source>
</reference>
<dbReference type="Pfam" id="PF15632">
    <property type="entry name" value="ATPgrasp_Ter"/>
    <property type="match status" value="1"/>
</dbReference>
<dbReference type="PANTHER" id="PTHR43585">
    <property type="entry name" value="FUMIPYRROLE BIOSYNTHESIS PROTEIN C"/>
    <property type="match status" value="1"/>
</dbReference>
<dbReference type="OrthoDB" id="9803907at2"/>
<dbReference type="PIRSF" id="PIRSF029120">
    <property type="entry name" value="UCP029120"/>
    <property type="match status" value="1"/>
</dbReference>
<dbReference type="Proteomes" id="UP000193675">
    <property type="component" value="Unassembled WGS sequence"/>
</dbReference>
<dbReference type="EMBL" id="NBWC01000031">
    <property type="protein sequence ID" value="ORL61966.1"/>
    <property type="molecule type" value="Genomic_DNA"/>
</dbReference>
<evidence type="ECO:0000313" key="6">
    <source>
        <dbReference type="EMBL" id="ORL61966.1"/>
    </source>
</evidence>
<accession>A0A1X0ZVZ6</accession>
<dbReference type="GO" id="GO:0016874">
    <property type="term" value="F:ligase activity"/>
    <property type="evidence" value="ECO:0007669"/>
    <property type="project" value="UniProtKB-KW"/>
</dbReference>
<dbReference type="SUPFAM" id="SSF56059">
    <property type="entry name" value="Glutathione synthetase ATP-binding domain-like"/>
    <property type="match status" value="1"/>
</dbReference>
<evidence type="ECO:0000259" key="5">
    <source>
        <dbReference type="PROSITE" id="PS50975"/>
    </source>
</evidence>
<evidence type="ECO:0000313" key="8">
    <source>
        <dbReference type="Proteomes" id="UP000193675"/>
    </source>
</evidence>
<evidence type="ECO:0000313" key="7">
    <source>
        <dbReference type="EMBL" id="QOD01211.1"/>
    </source>
</evidence>
<keyword evidence="3 4" id="KW-0067">ATP-binding</keyword>
<reference evidence="6 8" key="1">
    <citation type="submission" date="2017-04" db="EMBL/GenBank/DDBJ databases">
        <title>Presence of VIM-2 positive Pseudomonas species in chickens and their surrounding environment.</title>
        <authorList>
            <person name="Zhang R."/>
        </authorList>
    </citation>
    <scope>NUCLEOTIDE SEQUENCE [LARGE SCALE GENOMIC DNA]</scope>
    <source>
        <strain evidence="6 8">DZ-C18</strain>
    </source>
</reference>
<dbReference type="InterPro" id="IPR011226">
    <property type="entry name" value="ATP-grasp_fam"/>
</dbReference>
<dbReference type="PROSITE" id="PS50975">
    <property type="entry name" value="ATP_GRASP"/>
    <property type="match status" value="1"/>
</dbReference>
<dbReference type="GO" id="GO:0046872">
    <property type="term" value="F:metal ion binding"/>
    <property type="evidence" value="ECO:0007669"/>
    <property type="project" value="InterPro"/>
</dbReference>
<organism evidence="6 8">
    <name type="scientific">Pseudomonas putida</name>
    <name type="common">Arthrobacter siderocapsulatus</name>
    <dbReference type="NCBI Taxonomy" id="303"/>
    <lineage>
        <taxon>Bacteria</taxon>
        <taxon>Pseudomonadati</taxon>
        <taxon>Pseudomonadota</taxon>
        <taxon>Gammaproteobacteria</taxon>
        <taxon>Pseudomonadales</taxon>
        <taxon>Pseudomonadaceae</taxon>
        <taxon>Pseudomonas</taxon>
    </lineage>
</organism>
<keyword evidence="1 6" id="KW-0436">Ligase</keyword>